<keyword evidence="2" id="KW-1185">Reference proteome</keyword>
<evidence type="ECO:0000313" key="2">
    <source>
        <dbReference type="Proteomes" id="UP000324194"/>
    </source>
</evidence>
<reference evidence="1 2" key="1">
    <citation type="submission" date="2019-08" db="EMBL/GenBank/DDBJ databases">
        <authorList>
            <person name="Guy L."/>
        </authorList>
    </citation>
    <scope>NUCLEOTIDE SEQUENCE [LARGE SCALE GENOMIC DNA]</scope>
    <source>
        <strain evidence="1 2">SGT-108</strain>
    </source>
</reference>
<dbReference type="OrthoDB" id="6446140at2"/>
<dbReference type="Proteomes" id="UP000324194">
    <property type="component" value="Chromosome 1"/>
</dbReference>
<sequence>MKKNPIEEAIEIVGGQTALAKKIGVKQPTVFKWLKKGVIPPRKVLIVEKITGISRFKLNPDIYPD</sequence>
<dbReference type="KEGG" id="asip:AQUSIP_13300"/>
<gene>
    <name evidence="1" type="ORF">AQUSIP_13300</name>
</gene>
<dbReference type="GO" id="GO:0003677">
    <property type="term" value="F:DNA binding"/>
    <property type="evidence" value="ECO:0007669"/>
    <property type="project" value="InterPro"/>
</dbReference>
<accession>A0A5E4PGE5</accession>
<dbReference type="InterPro" id="IPR010982">
    <property type="entry name" value="Lambda_DNA-bd_dom_sf"/>
</dbReference>
<dbReference type="InterPro" id="IPR031856">
    <property type="entry name" value="YdaS_toxin-like"/>
</dbReference>
<dbReference type="InterPro" id="IPR059216">
    <property type="entry name" value="LeuA_carph_isopro_dom"/>
</dbReference>
<dbReference type="EMBL" id="LR699119">
    <property type="protein sequence ID" value="VVC76029.1"/>
    <property type="molecule type" value="Genomic_DNA"/>
</dbReference>
<evidence type="ECO:0000313" key="1">
    <source>
        <dbReference type="EMBL" id="VVC76029.1"/>
    </source>
</evidence>
<dbReference type="Gene3D" id="1.10.260.40">
    <property type="entry name" value="lambda repressor-like DNA-binding domains"/>
    <property type="match status" value="1"/>
</dbReference>
<protein>
    <recommendedName>
        <fullName evidence="3">HTH cro/C1-type domain-containing protein</fullName>
    </recommendedName>
</protein>
<evidence type="ECO:0008006" key="3">
    <source>
        <dbReference type="Google" id="ProtNLM"/>
    </source>
</evidence>
<dbReference type="AlphaFoldDB" id="A0A5E4PGE5"/>
<dbReference type="RefSeq" id="WP_148339283.1">
    <property type="nucleotide sequence ID" value="NZ_LR699119.1"/>
</dbReference>
<dbReference type="NCBIfam" id="NF046037">
    <property type="entry name" value="carphisopro"/>
    <property type="match status" value="1"/>
</dbReference>
<organism evidence="1 2">
    <name type="scientific">Aquicella siphonis</name>
    <dbReference type="NCBI Taxonomy" id="254247"/>
    <lineage>
        <taxon>Bacteria</taxon>
        <taxon>Pseudomonadati</taxon>
        <taxon>Pseudomonadota</taxon>
        <taxon>Gammaproteobacteria</taxon>
        <taxon>Legionellales</taxon>
        <taxon>Coxiellaceae</taxon>
        <taxon>Aquicella</taxon>
    </lineage>
</organism>
<name>A0A5E4PGE5_9COXI</name>
<dbReference type="Pfam" id="PF15943">
    <property type="entry name" value="YdaS_toxin"/>
    <property type="match status" value="1"/>
</dbReference>
<proteinExistence type="predicted"/>
<dbReference type="SUPFAM" id="SSF47413">
    <property type="entry name" value="lambda repressor-like DNA-binding domains"/>
    <property type="match status" value="1"/>
</dbReference>